<gene>
    <name evidence="1" type="ORF">HMPREF1250_0894</name>
</gene>
<dbReference type="EMBL" id="AWXA01000028">
    <property type="protein sequence ID" value="ERT60001.1"/>
    <property type="molecule type" value="Genomic_DNA"/>
</dbReference>
<evidence type="ECO:0000313" key="2">
    <source>
        <dbReference type="Proteomes" id="UP000017090"/>
    </source>
</evidence>
<accession>U7UL20</accession>
<dbReference type="STRING" id="1111454.HMPREF1250_0894"/>
<dbReference type="PATRIC" id="fig|1111454.3.peg.1088"/>
<keyword evidence="2" id="KW-1185">Reference proteome</keyword>
<organism evidence="1 2">
    <name type="scientific">Megasphaera vaginalis</name>
    <name type="common">ex Srinivasan et al. 2021</name>
    <dbReference type="NCBI Taxonomy" id="1111454"/>
    <lineage>
        <taxon>Bacteria</taxon>
        <taxon>Bacillati</taxon>
        <taxon>Bacillota</taxon>
        <taxon>Negativicutes</taxon>
        <taxon>Veillonellales</taxon>
        <taxon>Veillonellaceae</taxon>
        <taxon>Megasphaera</taxon>
    </lineage>
</organism>
<dbReference type="Proteomes" id="UP000017090">
    <property type="component" value="Unassembled WGS sequence"/>
</dbReference>
<proteinExistence type="predicted"/>
<sequence length="59" mass="6411">MTGILRQYSLCQRPCVTNVKILFVMHRYHQDVINICGDGGADGEDEKLAAGKGVGVSVF</sequence>
<evidence type="ECO:0000313" key="1">
    <source>
        <dbReference type="EMBL" id="ERT60001.1"/>
    </source>
</evidence>
<reference evidence="1 2" key="1">
    <citation type="submission" date="2013-09" db="EMBL/GenBank/DDBJ databases">
        <authorList>
            <person name="Durkin A.S."/>
            <person name="Haft D.R."/>
            <person name="McCorrison J."/>
            <person name="Torralba M."/>
            <person name="Gillis M."/>
            <person name="Haft D.H."/>
            <person name="Methe B."/>
            <person name="Sutton G."/>
            <person name="Nelson K.E."/>
        </authorList>
    </citation>
    <scope>NUCLEOTIDE SEQUENCE [LARGE SCALE GENOMIC DNA]</scope>
    <source>
        <strain evidence="1 2">BV3C16-1</strain>
    </source>
</reference>
<dbReference type="AlphaFoldDB" id="U7UL20"/>
<protein>
    <submittedName>
        <fullName evidence="1">Uncharacterized protein</fullName>
    </submittedName>
</protein>
<name>U7UL20_9FIRM</name>
<comment type="caution">
    <text evidence="1">The sequence shown here is derived from an EMBL/GenBank/DDBJ whole genome shotgun (WGS) entry which is preliminary data.</text>
</comment>